<evidence type="ECO:0000313" key="3">
    <source>
        <dbReference type="EMBL" id="OHS99865.1"/>
    </source>
</evidence>
<dbReference type="EMBL" id="MLAK01000982">
    <property type="protein sequence ID" value="OHS99865.1"/>
    <property type="molecule type" value="Genomic_DNA"/>
</dbReference>
<gene>
    <name evidence="3" type="ORF">TRFO_08160</name>
</gene>
<proteinExistence type="predicted"/>
<evidence type="ECO:0000256" key="1">
    <source>
        <dbReference type="SAM" id="Coils"/>
    </source>
</evidence>
<organism evidence="3 4">
    <name type="scientific">Tritrichomonas foetus</name>
    <dbReference type="NCBI Taxonomy" id="1144522"/>
    <lineage>
        <taxon>Eukaryota</taxon>
        <taxon>Metamonada</taxon>
        <taxon>Parabasalia</taxon>
        <taxon>Tritrichomonadida</taxon>
        <taxon>Tritrichomonadidae</taxon>
        <taxon>Tritrichomonas</taxon>
    </lineage>
</organism>
<comment type="caution">
    <text evidence="3">The sequence shown here is derived from an EMBL/GenBank/DDBJ whole genome shotgun (WGS) entry which is preliminary data.</text>
</comment>
<name>A0A1J4JME3_9EUKA</name>
<dbReference type="RefSeq" id="XP_068353002.1">
    <property type="nucleotide sequence ID" value="XM_068494123.1"/>
</dbReference>
<reference evidence="3" key="1">
    <citation type="submission" date="2016-10" db="EMBL/GenBank/DDBJ databases">
        <authorList>
            <person name="Benchimol M."/>
            <person name="Almeida L.G."/>
            <person name="Vasconcelos A.T."/>
            <person name="Perreira-Neves A."/>
            <person name="Rosa I.A."/>
            <person name="Tasca T."/>
            <person name="Bogo M.R."/>
            <person name="de Souza W."/>
        </authorList>
    </citation>
    <scope>NUCLEOTIDE SEQUENCE [LARGE SCALE GENOMIC DNA]</scope>
    <source>
        <strain evidence="3">K</strain>
    </source>
</reference>
<evidence type="ECO:0000313" key="4">
    <source>
        <dbReference type="Proteomes" id="UP000179807"/>
    </source>
</evidence>
<dbReference type="VEuPathDB" id="TrichDB:TRFO_08160"/>
<evidence type="ECO:0000256" key="2">
    <source>
        <dbReference type="SAM" id="SignalP"/>
    </source>
</evidence>
<feature type="signal peptide" evidence="2">
    <location>
        <begin position="1"/>
        <end position="15"/>
    </location>
</feature>
<sequence>MLILIPLFTTIAASSYIDKNCENSLLTTEVHFCLHDSKEICEKLFSGDIYSWSCFEKHYKTKNATNVHFHADPVNYTSEKEKSLNLSVFGSLSTLNLPSEKVKISINYDITASDNSTFTIVFNEATVTPTGSRAELILSGLKEYSFAPGKKNGPLLIVNELSDDLSNCDLTSFSEIQVPQQLMKKFNPSSSSKRTVVKVSEQSCDLTFEETKYLVIITENEIEITSDDSIMVLDGKYLSANYNFILQNPNNTRMMPSLTFECKTGNKPSKLANPGPGLGDNLYLFTVNVQSQWNIRFKEGEWLPYLYTCLKGQNIEALTVILDASNPGISIELEDSEELSVFLNTLETTISKINGVKYVHINNLIHSNETNSTIYIGYSSNAKYYVDRRNQYINVIFGISIQDEFFTPYGIYKVQHIAKLTEEQIRKNKTSHSYKSNIFLDFQPNHFNNKTNKLRIMNDTLIDLTGLSKPVFVNENVTFEGNVHYLNIYKDTTSKLPKEENGNDEIENQYFVLCQPDLDCDKFQLAPWDDIPYTKPSVYYQDINYYKKVCKSRTEIYPLKDIVDESDSKCCKTTYKINDVTKRLKCLGFEYQNPKLLSLNVEKDSEVDNVEIYYQNWLKNTLHDQTQSIVYYSSHPLGFLRYNNISNVSVTIASEKPVSILVEKDTIEKFQSVTVRANSYMTLKFRNQSNKIIPFKKLTLPKNMITFYPDLAVLDWSHVEYLDVNYDFYVKNENVLKKIHEIEINIDNFKTRLNDFIEKEFPNDFNDSETEIQAGFKATSEGEYRGTIEREISFADDGITVTIDGESKRFLSLYPTQSIKHIIASGSGQLYKYKYHVKFGNVAVDYSIPLANIENRIITESLSQKTTLLISRGTIIIVSSRSDSLDCIISGTPILSITCDDSIQEETLTGEFTLGGLTSTNGDIRFDFKSPKLNFSSFSIEKYNGYNFYKPKVFNYNNQLIKSITIANFNWRILAAAGDFTTVDLKIKNLINISIENNKINTITIENYDGYNPDIIVNAPFGKNSDQKLKFSSQSAKVKNIQVVFRNSSANCPSTETQYKITHPGYAINQTLYSKYEGFQMLACEKEAMWSSFTQSSYFFHCQNMTMKTEMKEFTDVTYAEKKLFGFSVTENIESDIFVCLGHRNIVSEDETK</sequence>
<protein>
    <submittedName>
        <fullName evidence="3">Uncharacterized protein</fullName>
    </submittedName>
</protein>
<dbReference type="GeneID" id="94828827"/>
<feature type="coiled-coil region" evidence="1">
    <location>
        <begin position="732"/>
        <end position="759"/>
    </location>
</feature>
<feature type="chain" id="PRO_5012227367" evidence="2">
    <location>
        <begin position="16"/>
        <end position="1153"/>
    </location>
</feature>
<dbReference type="AlphaFoldDB" id="A0A1J4JME3"/>
<dbReference type="Proteomes" id="UP000179807">
    <property type="component" value="Unassembled WGS sequence"/>
</dbReference>
<keyword evidence="2" id="KW-0732">Signal</keyword>
<keyword evidence="1" id="KW-0175">Coiled coil</keyword>
<accession>A0A1J4JME3</accession>
<keyword evidence="4" id="KW-1185">Reference proteome</keyword>